<keyword evidence="3" id="KW-1185">Reference proteome</keyword>
<dbReference type="EMBL" id="ML736326">
    <property type="protein sequence ID" value="KAE8373131.1"/>
    <property type="molecule type" value="Genomic_DNA"/>
</dbReference>
<dbReference type="OrthoDB" id="413993at2759"/>
<organism evidence="2 3">
    <name type="scientific">Aspergillus bertholletiae</name>
    <dbReference type="NCBI Taxonomy" id="1226010"/>
    <lineage>
        <taxon>Eukaryota</taxon>
        <taxon>Fungi</taxon>
        <taxon>Dikarya</taxon>
        <taxon>Ascomycota</taxon>
        <taxon>Pezizomycotina</taxon>
        <taxon>Eurotiomycetes</taxon>
        <taxon>Eurotiomycetidae</taxon>
        <taxon>Eurotiales</taxon>
        <taxon>Aspergillaceae</taxon>
        <taxon>Aspergillus</taxon>
        <taxon>Aspergillus subgen. Circumdati</taxon>
    </lineage>
</organism>
<dbReference type="Pfam" id="PF01026">
    <property type="entry name" value="TatD_DNase"/>
    <property type="match status" value="1"/>
</dbReference>
<dbReference type="AlphaFoldDB" id="A0A5N7ATF4"/>
<dbReference type="Gene3D" id="3.20.20.140">
    <property type="entry name" value="Metal-dependent hydrolases"/>
    <property type="match status" value="1"/>
</dbReference>
<evidence type="ECO:0008006" key="4">
    <source>
        <dbReference type="Google" id="ProtNLM"/>
    </source>
</evidence>
<dbReference type="SUPFAM" id="SSF51556">
    <property type="entry name" value="Metallo-dependent hydrolases"/>
    <property type="match status" value="1"/>
</dbReference>
<dbReference type="Proteomes" id="UP000326198">
    <property type="component" value="Unassembled WGS sequence"/>
</dbReference>
<dbReference type="InterPro" id="IPR032466">
    <property type="entry name" value="Metal_Hydrolase"/>
</dbReference>
<sequence length="392" mass="44062">MAHQEIQDEADFPWDIGVFDAHCHPTDTMSSIAEIPGMRATTLTIMATRGEDQELVHQTAASLPGEQFPSLPGQSIGRVLPCFGWHPWFSHQILDDTGKTETEAMSAPDKKQAHYRIVLTPPPTESFISALPDPKPLSQLISETRERLLNHPTALVGEVGLDRAFRLPQAWTQHEKESRDSQMTPGSREGRALSPHGVQLEHQKAVLEAQLRLAGELGRPVSVHSVQGHGAIFDIFKKLWAGHERKRPSRRERARRYSATDAHAQSDAEEEPQKMVMTKKPPLPFPPRICMHSYSGPVEPLKQFLNVSNPSDVYFSFSTVINFNGRSPQKVANVIKALPDDRILIESDLHTAGQQMDDLLEEVARQICELRGWDLHQGVRQLAENWKRFVFG</sequence>
<protein>
    <recommendedName>
        <fullName evidence="4">Cut9 interacting protein Scn1</fullName>
    </recommendedName>
</protein>
<accession>A0A5N7ATF4</accession>
<feature type="compositionally biased region" description="Basic residues" evidence="1">
    <location>
        <begin position="244"/>
        <end position="256"/>
    </location>
</feature>
<name>A0A5N7ATF4_9EURO</name>
<dbReference type="InterPro" id="IPR001130">
    <property type="entry name" value="TatD-like"/>
</dbReference>
<dbReference type="PANTHER" id="PTHR47345">
    <property type="entry name" value="CUT9-INTERACTING PROTEIN SCN1"/>
    <property type="match status" value="1"/>
</dbReference>
<dbReference type="PANTHER" id="PTHR47345:SF1">
    <property type="entry name" value="CUT9-INTERACTING PROTEIN SCN1"/>
    <property type="match status" value="1"/>
</dbReference>
<dbReference type="InterPro" id="IPR053044">
    <property type="entry name" value="Metallo-hydrolase/TatD-type"/>
</dbReference>
<proteinExistence type="predicted"/>
<feature type="region of interest" description="Disordered" evidence="1">
    <location>
        <begin position="171"/>
        <end position="193"/>
    </location>
</feature>
<gene>
    <name evidence="2" type="ORF">BDV26DRAFT_272726</name>
</gene>
<reference evidence="2 3" key="1">
    <citation type="submission" date="2019-04" db="EMBL/GenBank/DDBJ databases">
        <title>Friends and foes A comparative genomics studyof 23 Aspergillus species from section Flavi.</title>
        <authorList>
            <consortium name="DOE Joint Genome Institute"/>
            <person name="Kjaerbolling I."/>
            <person name="Vesth T."/>
            <person name="Frisvad J.C."/>
            <person name="Nybo J.L."/>
            <person name="Theobald S."/>
            <person name="Kildgaard S."/>
            <person name="Isbrandt T."/>
            <person name="Kuo A."/>
            <person name="Sato A."/>
            <person name="Lyhne E.K."/>
            <person name="Kogle M.E."/>
            <person name="Wiebenga A."/>
            <person name="Kun R.S."/>
            <person name="Lubbers R.J."/>
            <person name="Makela M.R."/>
            <person name="Barry K."/>
            <person name="Chovatia M."/>
            <person name="Clum A."/>
            <person name="Daum C."/>
            <person name="Haridas S."/>
            <person name="He G."/>
            <person name="LaButti K."/>
            <person name="Lipzen A."/>
            <person name="Mondo S."/>
            <person name="Riley R."/>
            <person name="Salamov A."/>
            <person name="Simmons B.A."/>
            <person name="Magnuson J.K."/>
            <person name="Henrissat B."/>
            <person name="Mortensen U.H."/>
            <person name="Larsen T.O."/>
            <person name="Devries R.P."/>
            <person name="Grigoriev I.V."/>
            <person name="Machida M."/>
            <person name="Baker S.E."/>
            <person name="Andersen M.R."/>
        </authorList>
    </citation>
    <scope>NUCLEOTIDE SEQUENCE [LARGE SCALE GENOMIC DNA]</scope>
    <source>
        <strain evidence="2 3">IBT 29228</strain>
    </source>
</reference>
<feature type="region of interest" description="Disordered" evidence="1">
    <location>
        <begin position="244"/>
        <end position="277"/>
    </location>
</feature>
<evidence type="ECO:0000313" key="3">
    <source>
        <dbReference type="Proteomes" id="UP000326198"/>
    </source>
</evidence>
<dbReference type="GO" id="GO:0016788">
    <property type="term" value="F:hydrolase activity, acting on ester bonds"/>
    <property type="evidence" value="ECO:0007669"/>
    <property type="project" value="InterPro"/>
</dbReference>
<evidence type="ECO:0000256" key="1">
    <source>
        <dbReference type="SAM" id="MobiDB-lite"/>
    </source>
</evidence>
<evidence type="ECO:0000313" key="2">
    <source>
        <dbReference type="EMBL" id="KAE8373131.1"/>
    </source>
</evidence>